<dbReference type="NCBIfam" id="TIGR00369">
    <property type="entry name" value="unchar_dom_1"/>
    <property type="match status" value="1"/>
</dbReference>
<evidence type="ECO:0000256" key="2">
    <source>
        <dbReference type="ARBA" id="ARBA00022801"/>
    </source>
</evidence>
<reference evidence="5 6" key="1">
    <citation type="submission" date="2024-06" db="EMBL/GenBank/DDBJ databases">
        <title>The Natural Products Discovery Center: Release of the First 8490 Sequenced Strains for Exploring Actinobacteria Biosynthetic Diversity.</title>
        <authorList>
            <person name="Kalkreuter E."/>
            <person name="Kautsar S.A."/>
            <person name="Yang D."/>
            <person name="Bader C.D."/>
            <person name="Teijaro C.N."/>
            <person name="Fluegel L."/>
            <person name="Davis C.M."/>
            <person name="Simpson J.R."/>
            <person name="Lauterbach L."/>
            <person name="Steele A.D."/>
            <person name="Gui C."/>
            <person name="Meng S."/>
            <person name="Li G."/>
            <person name="Viehrig K."/>
            <person name="Ye F."/>
            <person name="Su P."/>
            <person name="Kiefer A.F."/>
            <person name="Nichols A."/>
            <person name="Cepeda A.J."/>
            <person name="Yan W."/>
            <person name="Fan B."/>
            <person name="Jiang Y."/>
            <person name="Adhikari A."/>
            <person name="Zheng C.-J."/>
            <person name="Schuster L."/>
            <person name="Cowan T.M."/>
            <person name="Smanski M.J."/>
            <person name="Chevrette M.G."/>
            <person name="De Carvalho L.P.S."/>
            <person name="Shen B."/>
        </authorList>
    </citation>
    <scope>NUCLEOTIDE SEQUENCE [LARGE SCALE GENOMIC DNA]</scope>
    <source>
        <strain evidence="5 6">NPDC001694</strain>
    </source>
</reference>
<evidence type="ECO:0000313" key="6">
    <source>
        <dbReference type="Proteomes" id="UP001490365"/>
    </source>
</evidence>
<keyword evidence="2 5" id="KW-0378">Hydrolase</keyword>
<comment type="similarity">
    <text evidence="1">Belongs to the thioesterase PaaI family.</text>
</comment>
<dbReference type="InterPro" id="IPR003736">
    <property type="entry name" value="PAAI_dom"/>
</dbReference>
<dbReference type="PANTHER" id="PTHR21660:SF1">
    <property type="entry name" value="ACYL-COENZYME A THIOESTERASE 13"/>
    <property type="match status" value="1"/>
</dbReference>
<dbReference type="CDD" id="cd03443">
    <property type="entry name" value="PaaI_thioesterase"/>
    <property type="match status" value="1"/>
</dbReference>
<evidence type="ECO:0000256" key="1">
    <source>
        <dbReference type="ARBA" id="ARBA00008324"/>
    </source>
</evidence>
<dbReference type="Pfam" id="PF03061">
    <property type="entry name" value="4HBT"/>
    <property type="match status" value="1"/>
</dbReference>
<evidence type="ECO:0000256" key="3">
    <source>
        <dbReference type="SAM" id="MobiDB-lite"/>
    </source>
</evidence>
<dbReference type="InterPro" id="IPR006683">
    <property type="entry name" value="Thioestr_dom"/>
</dbReference>
<organism evidence="5 6">
    <name type="scientific">Streptomyces sp. 900105755</name>
    <dbReference type="NCBI Taxonomy" id="3154389"/>
    <lineage>
        <taxon>Bacteria</taxon>
        <taxon>Bacillati</taxon>
        <taxon>Actinomycetota</taxon>
        <taxon>Actinomycetes</taxon>
        <taxon>Kitasatosporales</taxon>
        <taxon>Streptomycetaceae</taxon>
        <taxon>Streptomyces</taxon>
    </lineage>
</organism>
<comment type="caution">
    <text evidence="5">The sequence shown here is derived from an EMBL/GenBank/DDBJ whole genome shotgun (WGS) entry which is preliminary data.</text>
</comment>
<proteinExistence type="inferred from homology"/>
<protein>
    <submittedName>
        <fullName evidence="5">PaaI family thioesterase</fullName>
        <ecNumber evidence="5">3.1.2.-</ecNumber>
    </submittedName>
</protein>
<gene>
    <name evidence="5" type="ORF">ABT211_41985</name>
</gene>
<dbReference type="EC" id="3.1.2.-" evidence="5"/>
<feature type="region of interest" description="Disordered" evidence="3">
    <location>
        <begin position="165"/>
        <end position="186"/>
    </location>
</feature>
<evidence type="ECO:0000259" key="4">
    <source>
        <dbReference type="Pfam" id="PF03061"/>
    </source>
</evidence>
<name>A0ABV1TVL7_9ACTN</name>
<feature type="domain" description="Thioesterase" evidence="4">
    <location>
        <begin position="77"/>
        <end position="154"/>
    </location>
</feature>
<evidence type="ECO:0000313" key="5">
    <source>
        <dbReference type="EMBL" id="MER6273784.1"/>
    </source>
</evidence>
<sequence length="186" mass="19718">MSTNPGPQHRTYTWQDPRLTAEAIQRLSGLEVLQGIGKGTLPTPPAMDTLAIEPVEVEPGRVVFELTPAGWHYNALGTVHGGVLATLADNALGACVYTRLPAGTGYTTQGINVTFLRPVTIDTGRVCCEGTALNVGRRTAYATAAVTDLTGRLLAHATTTCQIFPADGRQPARTRQHDAQDISPTA</sequence>
<dbReference type="InterPro" id="IPR039298">
    <property type="entry name" value="ACOT13"/>
</dbReference>
<dbReference type="InterPro" id="IPR029069">
    <property type="entry name" value="HotDog_dom_sf"/>
</dbReference>
<dbReference type="SUPFAM" id="SSF54637">
    <property type="entry name" value="Thioesterase/thiol ester dehydrase-isomerase"/>
    <property type="match status" value="1"/>
</dbReference>
<dbReference type="EMBL" id="JBEOZM010000035">
    <property type="protein sequence ID" value="MER6273784.1"/>
    <property type="molecule type" value="Genomic_DNA"/>
</dbReference>
<dbReference type="RefSeq" id="WP_351698125.1">
    <property type="nucleotide sequence ID" value="NZ_JBEOZM010000035.1"/>
</dbReference>
<dbReference type="GO" id="GO:0016787">
    <property type="term" value="F:hydrolase activity"/>
    <property type="evidence" value="ECO:0007669"/>
    <property type="project" value="UniProtKB-KW"/>
</dbReference>
<accession>A0ABV1TVL7</accession>
<dbReference type="PANTHER" id="PTHR21660">
    <property type="entry name" value="THIOESTERASE SUPERFAMILY MEMBER-RELATED"/>
    <property type="match status" value="1"/>
</dbReference>
<dbReference type="Proteomes" id="UP001490365">
    <property type="component" value="Unassembled WGS sequence"/>
</dbReference>
<dbReference type="Gene3D" id="3.10.129.10">
    <property type="entry name" value="Hotdog Thioesterase"/>
    <property type="match status" value="1"/>
</dbReference>
<keyword evidence="6" id="KW-1185">Reference proteome</keyword>